<gene>
    <name evidence="2" type="ORF">XA3_21560</name>
</gene>
<proteinExistence type="predicted"/>
<dbReference type="Proteomes" id="UP001321861">
    <property type="component" value="Chromosome"/>
</dbReference>
<dbReference type="PANTHER" id="PTHR30050">
    <property type="entry name" value="CHROMOSOMAL REPLICATION INITIATOR PROTEIN DNAA"/>
    <property type="match status" value="1"/>
</dbReference>
<protein>
    <submittedName>
        <fullName evidence="2">ATPase AAA</fullName>
    </submittedName>
</protein>
<sequence length="259" mass="30117">MINEETKRKLREIRLTSMVNDLEIQDRNGSFRTMNFEDGFEIIVDNAYATWQNNRLDRLIHQANFMTNDPCIADVDYSPERKINQNLIAKLASGTYLKDKHDVIIMGAAGSGKTWLSTALGMEACKQFKRVKYLRLPEILDELAVAKHESNGDFRKIIERYKKVDLLIIDDWLIDNVTNENAHSILELVDFRTQRGSTIYCSQYDPKGWYTKFENPQIAEAILDRIVNNAYPIQIQGEKSMRELYGLSNELREEAENWN</sequence>
<name>A0AAU9DI21_9LACO</name>
<reference evidence="2 3" key="1">
    <citation type="journal article" date="2023" name="Microbiol. Spectr.">
        <title>Symbiosis of Carpenter Bees with Uncharacterized Lactic Acid Bacteria Showing NAD Auxotrophy.</title>
        <authorList>
            <person name="Kawasaki S."/>
            <person name="Ozawa K."/>
            <person name="Mori T."/>
            <person name="Yamamoto A."/>
            <person name="Ito M."/>
            <person name="Ohkuma M."/>
            <person name="Sakamoto M."/>
            <person name="Matsutani M."/>
        </authorList>
    </citation>
    <scope>NUCLEOTIDE SEQUENCE [LARGE SCALE GENOMIC DNA]</scope>
    <source>
        <strain evidence="2 3">XA3</strain>
    </source>
</reference>
<dbReference type="Gene3D" id="3.40.50.300">
    <property type="entry name" value="P-loop containing nucleotide triphosphate hydrolases"/>
    <property type="match status" value="1"/>
</dbReference>
<keyword evidence="3" id="KW-1185">Reference proteome</keyword>
<feature type="domain" description="IstB-like ATP-binding" evidence="1">
    <location>
        <begin position="10"/>
        <end position="242"/>
    </location>
</feature>
<dbReference type="AlphaFoldDB" id="A0AAU9DI21"/>
<evidence type="ECO:0000259" key="1">
    <source>
        <dbReference type="Pfam" id="PF01695"/>
    </source>
</evidence>
<dbReference type="InterPro" id="IPR002611">
    <property type="entry name" value="IstB_ATP-bd"/>
</dbReference>
<dbReference type="EMBL" id="AP026802">
    <property type="protein sequence ID" value="BDR59715.1"/>
    <property type="molecule type" value="Genomic_DNA"/>
</dbReference>
<dbReference type="Pfam" id="PF01695">
    <property type="entry name" value="IstB_IS21"/>
    <property type="match status" value="1"/>
</dbReference>
<dbReference type="SUPFAM" id="SSF52540">
    <property type="entry name" value="P-loop containing nucleoside triphosphate hydrolases"/>
    <property type="match status" value="1"/>
</dbReference>
<dbReference type="InterPro" id="IPR027417">
    <property type="entry name" value="P-loop_NTPase"/>
</dbReference>
<dbReference type="PANTHER" id="PTHR30050:SF4">
    <property type="entry name" value="ATP-BINDING PROTEIN RV3427C IN INSERTION SEQUENCE-RELATED"/>
    <property type="match status" value="1"/>
</dbReference>
<dbReference type="GO" id="GO:0006260">
    <property type="term" value="P:DNA replication"/>
    <property type="evidence" value="ECO:0007669"/>
    <property type="project" value="TreeGrafter"/>
</dbReference>
<dbReference type="RefSeq" id="WP_317635496.1">
    <property type="nucleotide sequence ID" value="NZ_AP026802.1"/>
</dbReference>
<dbReference type="GO" id="GO:0005524">
    <property type="term" value="F:ATP binding"/>
    <property type="evidence" value="ECO:0007669"/>
    <property type="project" value="InterPro"/>
</dbReference>
<dbReference type="InterPro" id="IPR028350">
    <property type="entry name" value="DNAC/IstB-like"/>
</dbReference>
<dbReference type="CDD" id="cd00009">
    <property type="entry name" value="AAA"/>
    <property type="match status" value="1"/>
</dbReference>
<accession>A0AAU9DI21</accession>
<dbReference type="KEGG" id="xap:XA3_21560"/>
<evidence type="ECO:0000313" key="3">
    <source>
        <dbReference type="Proteomes" id="UP001321861"/>
    </source>
</evidence>
<evidence type="ECO:0000313" key="2">
    <source>
        <dbReference type="EMBL" id="BDR59715.1"/>
    </source>
</evidence>
<dbReference type="PIRSF" id="PIRSF003073">
    <property type="entry name" value="DNAC_TnpB_IstB"/>
    <property type="match status" value="1"/>
</dbReference>
<organism evidence="2 3">
    <name type="scientific">Xylocopilactobacillus apicola</name>
    <dbReference type="NCBI Taxonomy" id="2932184"/>
    <lineage>
        <taxon>Bacteria</taxon>
        <taxon>Bacillati</taxon>
        <taxon>Bacillota</taxon>
        <taxon>Bacilli</taxon>
        <taxon>Lactobacillales</taxon>
        <taxon>Lactobacillaceae</taxon>
        <taxon>Xylocopilactobacillus</taxon>
    </lineage>
</organism>